<feature type="compositionally biased region" description="Basic and acidic residues" evidence="1">
    <location>
        <begin position="405"/>
        <end position="417"/>
    </location>
</feature>
<reference evidence="3" key="2">
    <citation type="submission" date="2020-09" db="EMBL/GenBank/DDBJ databases">
        <title>Reference genome assembly for Australian Ascochyta lentis isolate Al4.</title>
        <authorList>
            <person name="Lee R.C."/>
            <person name="Farfan-Caceres L.M."/>
            <person name="Debler J.W."/>
            <person name="Williams A.H."/>
            <person name="Henares B.M."/>
        </authorList>
    </citation>
    <scope>NUCLEOTIDE SEQUENCE</scope>
    <source>
        <strain evidence="3">Al4</strain>
    </source>
</reference>
<name>A0A8H7JAN1_9PLEO</name>
<keyword evidence="4" id="KW-1185">Reference proteome</keyword>
<feature type="compositionally biased region" description="Pro residues" evidence="1">
    <location>
        <begin position="418"/>
        <end position="431"/>
    </location>
</feature>
<feature type="region of interest" description="Disordered" evidence="1">
    <location>
        <begin position="390"/>
        <end position="484"/>
    </location>
</feature>
<dbReference type="AlphaFoldDB" id="A0A8H7JAN1"/>
<protein>
    <recommendedName>
        <fullName evidence="5">Lysine-specific metallo-endopeptidase domain-containing protein</fullName>
    </recommendedName>
</protein>
<feature type="chain" id="PRO_5034501383" description="Lysine-specific metallo-endopeptidase domain-containing protein" evidence="2">
    <location>
        <begin position="22"/>
        <end position="637"/>
    </location>
</feature>
<reference evidence="3" key="1">
    <citation type="submission" date="2018-12" db="EMBL/GenBank/DDBJ databases">
        <authorList>
            <person name="Syme R.A."/>
            <person name="Farfan-Caceres L."/>
            <person name="Lichtenzveig J."/>
        </authorList>
    </citation>
    <scope>NUCLEOTIDE SEQUENCE</scope>
    <source>
        <strain evidence="3">Al4</strain>
    </source>
</reference>
<accession>A0A8H7JAN1</accession>
<evidence type="ECO:0000256" key="1">
    <source>
        <dbReference type="SAM" id="MobiDB-lite"/>
    </source>
</evidence>
<comment type="caution">
    <text evidence="3">The sequence shown here is derived from an EMBL/GenBank/DDBJ whole genome shotgun (WGS) entry which is preliminary data.</text>
</comment>
<feature type="region of interest" description="Disordered" evidence="1">
    <location>
        <begin position="519"/>
        <end position="543"/>
    </location>
</feature>
<evidence type="ECO:0000313" key="4">
    <source>
        <dbReference type="Proteomes" id="UP000651452"/>
    </source>
</evidence>
<keyword evidence="2" id="KW-0732">Signal</keyword>
<evidence type="ECO:0000256" key="2">
    <source>
        <dbReference type="SAM" id="SignalP"/>
    </source>
</evidence>
<organism evidence="3 4">
    <name type="scientific">Ascochyta lentis</name>
    <dbReference type="NCBI Taxonomy" id="205686"/>
    <lineage>
        <taxon>Eukaryota</taxon>
        <taxon>Fungi</taxon>
        <taxon>Dikarya</taxon>
        <taxon>Ascomycota</taxon>
        <taxon>Pezizomycotina</taxon>
        <taxon>Dothideomycetes</taxon>
        <taxon>Pleosporomycetidae</taxon>
        <taxon>Pleosporales</taxon>
        <taxon>Pleosporineae</taxon>
        <taxon>Didymellaceae</taxon>
        <taxon>Ascochyta</taxon>
    </lineage>
</organism>
<proteinExistence type="predicted"/>
<dbReference type="EMBL" id="RZGK01000004">
    <property type="protein sequence ID" value="KAF9699568.1"/>
    <property type="molecule type" value="Genomic_DNA"/>
</dbReference>
<dbReference type="Proteomes" id="UP000651452">
    <property type="component" value="Unassembled WGS sequence"/>
</dbReference>
<sequence>MKFFGTHILYTALLLVTSVDAFSFELSKRALKFDESCNTKYGKLTAKQLINKSIDFQPKLAKAGVDSLDTIIEVLKYQSKAPGAKKPTVSKKELDKIIATYRVLFGDIKAKNDDGTPNPNFMKEAADHIAAIKVTRESLNRMTKPGNPDLVIHCNDDWLSERGPKAAAATKPTTPPATGSQYFYDTDRKRWTSLKGGKPCQGNKAAFTSMNKKSGISREKGVERVTFCKSYLKRQQQLEKDNQPHLWDISTTKLPDTFTTYTAAGKKDKTLPFHISAFGKKMGAKWFHEFMHTELFHPSWKEFSDRKVPDSQGGTGGLAYGFDGAVGLAKQNGGKNIAESSRNIENILYWSLAMYYDKWVWSTGNPEDPSTLSAMPAKAASVDGEFRVEAAAKKGGSKKTTKAADPPKTEKPADPPKTEAPPPKTEAPVEPPKTDKPVDPPKTSAVAPPPPPPSSQVAPPASSQAAPRTSSPAPSAPASAPTSIRSAASISTPLSGTASISGSASVTKSIHTSCSNTLCTLPSSSASSTSSGAVPEETFESEPMNAGSMTANEIIAIAGSIASEQVAAMALWDQAIVEMGLPSETVEGDPSASMGTGLPMATGGAGGAMNGTWTMPTLKTREGRDGVRERRMYDFAS</sequence>
<feature type="region of interest" description="Disordered" evidence="1">
    <location>
        <begin position="607"/>
        <end position="637"/>
    </location>
</feature>
<feature type="compositionally biased region" description="Basic and acidic residues" evidence="1">
    <location>
        <begin position="619"/>
        <end position="637"/>
    </location>
</feature>
<evidence type="ECO:0000313" key="3">
    <source>
        <dbReference type="EMBL" id="KAF9699568.1"/>
    </source>
</evidence>
<feature type="signal peptide" evidence="2">
    <location>
        <begin position="1"/>
        <end position="21"/>
    </location>
</feature>
<dbReference type="OrthoDB" id="3798622at2759"/>
<feature type="compositionally biased region" description="Low complexity" evidence="1">
    <location>
        <begin position="455"/>
        <end position="484"/>
    </location>
</feature>
<evidence type="ECO:0008006" key="5">
    <source>
        <dbReference type="Google" id="ProtNLM"/>
    </source>
</evidence>
<gene>
    <name evidence="3" type="ORF">EKO04_002198</name>
</gene>